<evidence type="ECO:0000313" key="8">
    <source>
        <dbReference type="EMBL" id="GAO30600.1"/>
    </source>
</evidence>
<name>A0A0E9M0E3_9BACT</name>
<evidence type="ECO:0000256" key="6">
    <source>
        <dbReference type="SAM" id="SignalP"/>
    </source>
</evidence>
<dbReference type="EMBL" id="BAZW01000026">
    <property type="protein sequence ID" value="GAO30600.1"/>
    <property type="molecule type" value="Genomic_DNA"/>
</dbReference>
<comment type="subcellular location">
    <subcellularLocation>
        <location evidence="1">Membrane</location>
        <topology evidence="1">Multi-pass membrane protein</topology>
    </subcellularLocation>
</comment>
<feature type="chain" id="PRO_5002428685" description="TM2 domain-containing protein" evidence="6">
    <location>
        <begin position="24"/>
        <end position="137"/>
    </location>
</feature>
<evidence type="ECO:0000256" key="3">
    <source>
        <dbReference type="ARBA" id="ARBA00022989"/>
    </source>
</evidence>
<keyword evidence="6" id="KW-0732">Signal</keyword>
<feature type="signal peptide" evidence="6">
    <location>
        <begin position="1"/>
        <end position="23"/>
    </location>
</feature>
<dbReference type="PANTHER" id="PTHR21016">
    <property type="entry name" value="BETA-AMYLOID BINDING PROTEIN-RELATED"/>
    <property type="match status" value="1"/>
</dbReference>
<dbReference type="STRING" id="1236989.JCM15548_12887"/>
<dbReference type="RefSeq" id="WP_062125691.1">
    <property type="nucleotide sequence ID" value="NZ_BAZW01000026.1"/>
</dbReference>
<evidence type="ECO:0000256" key="2">
    <source>
        <dbReference type="ARBA" id="ARBA00022692"/>
    </source>
</evidence>
<gene>
    <name evidence="8" type="ORF">JCM15548_12887</name>
</gene>
<proteinExistence type="predicted"/>
<dbReference type="PANTHER" id="PTHR21016:SF25">
    <property type="entry name" value="TM2 DOMAIN-CONTAINING PROTEIN DDB_G0277895-RELATED"/>
    <property type="match status" value="1"/>
</dbReference>
<keyword evidence="3 5" id="KW-1133">Transmembrane helix</keyword>
<protein>
    <recommendedName>
        <fullName evidence="7">TM2 domain-containing protein</fullName>
    </recommendedName>
</protein>
<keyword evidence="9" id="KW-1185">Reference proteome</keyword>
<reference evidence="8 9" key="1">
    <citation type="journal article" date="2015" name="Microbes Environ.">
        <title>Distribution and evolution of nitrogen fixation genes in the phylum bacteroidetes.</title>
        <authorList>
            <person name="Inoue J."/>
            <person name="Oshima K."/>
            <person name="Suda W."/>
            <person name="Sakamoto M."/>
            <person name="Iino T."/>
            <person name="Noda S."/>
            <person name="Hongoh Y."/>
            <person name="Hattori M."/>
            <person name="Ohkuma M."/>
        </authorList>
    </citation>
    <scope>NUCLEOTIDE SEQUENCE [LARGE SCALE GENOMIC DNA]</scope>
    <source>
        <strain evidence="8">JCM 15548</strain>
    </source>
</reference>
<dbReference type="InterPro" id="IPR007829">
    <property type="entry name" value="TM2"/>
</dbReference>
<dbReference type="OrthoDB" id="9816361at2"/>
<keyword evidence="4 5" id="KW-0472">Membrane</keyword>
<comment type="caution">
    <text evidence="8">The sequence shown here is derived from an EMBL/GenBank/DDBJ whole genome shotgun (WGS) entry which is preliminary data.</text>
</comment>
<evidence type="ECO:0000259" key="7">
    <source>
        <dbReference type="Pfam" id="PF05154"/>
    </source>
</evidence>
<organism evidence="8 9">
    <name type="scientific">Geofilum rubicundum JCM 15548</name>
    <dbReference type="NCBI Taxonomy" id="1236989"/>
    <lineage>
        <taxon>Bacteria</taxon>
        <taxon>Pseudomonadati</taxon>
        <taxon>Bacteroidota</taxon>
        <taxon>Bacteroidia</taxon>
        <taxon>Marinilabiliales</taxon>
        <taxon>Marinilabiliaceae</taxon>
        <taxon>Geofilum</taxon>
    </lineage>
</organism>
<accession>A0A0E9M0E3</accession>
<dbReference type="InterPro" id="IPR050932">
    <property type="entry name" value="TM2D1-3-like"/>
</dbReference>
<feature type="transmembrane region" description="Helical" evidence="5">
    <location>
        <begin position="69"/>
        <end position="89"/>
    </location>
</feature>
<evidence type="ECO:0000256" key="4">
    <source>
        <dbReference type="ARBA" id="ARBA00023136"/>
    </source>
</evidence>
<dbReference type="Proteomes" id="UP000032900">
    <property type="component" value="Unassembled WGS sequence"/>
</dbReference>
<dbReference type="Pfam" id="PF05154">
    <property type="entry name" value="TM2"/>
    <property type="match status" value="1"/>
</dbReference>
<dbReference type="PROSITE" id="PS51257">
    <property type="entry name" value="PROKAR_LIPOPROTEIN"/>
    <property type="match status" value="1"/>
</dbReference>
<sequence>MKKLLFTLALITGLACFSTDASASYTIDDNQVEALFSSASEASFSIMNEALEMAPSMAIASANGGSKDALVAILLDFFLGGLGIHRFYLGTKTMTGIGYILTCGGIFGLVPFIDLIVLAINFDDISAFVDNPKFFMW</sequence>
<feature type="domain" description="TM2" evidence="7">
    <location>
        <begin position="66"/>
        <end position="116"/>
    </location>
</feature>
<evidence type="ECO:0000313" key="9">
    <source>
        <dbReference type="Proteomes" id="UP000032900"/>
    </source>
</evidence>
<dbReference type="AlphaFoldDB" id="A0A0E9M0E3"/>
<evidence type="ECO:0000256" key="5">
    <source>
        <dbReference type="SAM" id="Phobius"/>
    </source>
</evidence>
<feature type="transmembrane region" description="Helical" evidence="5">
    <location>
        <begin position="96"/>
        <end position="120"/>
    </location>
</feature>
<keyword evidence="2 5" id="KW-0812">Transmembrane</keyword>
<evidence type="ECO:0000256" key="1">
    <source>
        <dbReference type="ARBA" id="ARBA00004141"/>
    </source>
</evidence>
<dbReference type="GO" id="GO:0016020">
    <property type="term" value="C:membrane"/>
    <property type="evidence" value="ECO:0007669"/>
    <property type="project" value="UniProtKB-SubCell"/>
</dbReference>